<dbReference type="eggNOG" id="COG0458">
    <property type="taxonomic scope" value="Bacteria"/>
</dbReference>
<dbReference type="PROSITE" id="PS50975">
    <property type="entry name" value="ATP_GRASP"/>
    <property type="match status" value="1"/>
</dbReference>
<dbReference type="GO" id="GO:0005524">
    <property type="term" value="F:ATP binding"/>
    <property type="evidence" value="ECO:0007669"/>
    <property type="project" value="UniProtKB-UniRule"/>
</dbReference>
<keyword evidence="7" id="KW-1185">Reference proteome</keyword>
<dbReference type="PANTHER" id="PTHR43585">
    <property type="entry name" value="FUMIPYRROLE BIOSYNTHESIS PROTEIN C"/>
    <property type="match status" value="1"/>
</dbReference>
<dbReference type="Proteomes" id="UP000009881">
    <property type="component" value="Unassembled WGS sequence"/>
</dbReference>
<keyword evidence="2 4" id="KW-0547">Nucleotide-binding</keyword>
<sequence length="439" mass="48449">MTRHVFIIGLDDLHLAEARSIRGAEDIVFHGLIPYHDIVHPPAYAIEALLATARAEMAEAPSVDAIIGHWDFPTTSLLPILRRQRGLPGPTLESVLLCENKYWSRLAHAASVPECTPPFALVDPAAPDAAERLPLAPPFWLKPTVAFSSYLGFRIETAEQYRDAIAQIRDNIGLFAEPFAQVAAHAQHPDALPREGSGDACIAEGIIGGELCTLEGYVLDGDVQVYGVLDSLRGSNNVSFLSYQLPSHLPGEVQARMADAAARVLRHIGLDDTPFNIEFFWDRESDRVWLLEINPRISKSHCTLFRLVMGASHHEVAVDVAFKRRPDFPRRDGPFPMAGKFMPRTYGDAVVLRVPGPDDIAAVTGDFPEMVLHMHISEGMRLSDLPAQDSYSFEIADLFIGAADEASLHGKFHTIMDRLDFRFSEVVPTNYGRARADTG</sequence>
<dbReference type="STRING" id="1238182.C882_0031"/>
<dbReference type="RefSeq" id="WP_009538483.1">
    <property type="nucleotide sequence ID" value="NZ_ANHY01000001.1"/>
</dbReference>
<evidence type="ECO:0000256" key="4">
    <source>
        <dbReference type="PROSITE-ProRule" id="PRU00409"/>
    </source>
</evidence>
<accession>K9HRM6</accession>
<dbReference type="InterPro" id="IPR011761">
    <property type="entry name" value="ATP-grasp"/>
</dbReference>
<dbReference type="Pfam" id="PF13535">
    <property type="entry name" value="ATP-grasp_4"/>
    <property type="match status" value="1"/>
</dbReference>
<comment type="caution">
    <text evidence="6">The sequence shown here is derived from an EMBL/GenBank/DDBJ whole genome shotgun (WGS) entry which is preliminary data.</text>
</comment>
<dbReference type="SUPFAM" id="SSF56059">
    <property type="entry name" value="Glutathione synthetase ATP-binding domain-like"/>
    <property type="match status" value="1"/>
</dbReference>
<proteinExistence type="predicted"/>
<dbReference type="InterPro" id="IPR005479">
    <property type="entry name" value="CPAse_ATP-bd"/>
</dbReference>
<evidence type="ECO:0000256" key="2">
    <source>
        <dbReference type="ARBA" id="ARBA00022741"/>
    </source>
</evidence>
<feature type="domain" description="ATP-grasp" evidence="5">
    <location>
        <begin position="104"/>
        <end position="322"/>
    </location>
</feature>
<gene>
    <name evidence="6" type="ORF">C882_0031</name>
</gene>
<evidence type="ECO:0000256" key="3">
    <source>
        <dbReference type="ARBA" id="ARBA00022840"/>
    </source>
</evidence>
<dbReference type="OrthoDB" id="8441067at2"/>
<evidence type="ECO:0000259" key="5">
    <source>
        <dbReference type="PROSITE" id="PS50975"/>
    </source>
</evidence>
<dbReference type="GO" id="GO:0046872">
    <property type="term" value="F:metal ion binding"/>
    <property type="evidence" value="ECO:0007669"/>
    <property type="project" value="InterPro"/>
</dbReference>
<dbReference type="EMBL" id="ANHY01000001">
    <property type="protein sequence ID" value="EKV32948.1"/>
    <property type="molecule type" value="Genomic_DNA"/>
</dbReference>
<evidence type="ECO:0000256" key="1">
    <source>
        <dbReference type="ARBA" id="ARBA00022598"/>
    </source>
</evidence>
<dbReference type="PROSITE" id="PS00867">
    <property type="entry name" value="CPSASE_2"/>
    <property type="match status" value="1"/>
</dbReference>
<dbReference type="AlphaFoldDB" id="K9HRM6"/>
<evidence type="ECO:0000313" key="7">
    <source>
        <dbReference type="Proteomes" id="UP000009881"/>
    </source>
</evidence>
<dbReference type="GO" id="GO:0016874">
    <property type="term" value="F:ligase activity"/>
    <property type="evidence" value="ECO:0007669"/>
    <property type="project" value="UniProtKB-KW"/>
</dbReference>
<dbReference type="PANTHER" id="PTHR43585:SF2">
    <property type="entry name" value="ATP-GRASP ENZYME FSQD"/>
    <property type="match status" value="1"/>
</dbReference>
<evidence type="ECO:0000313" key="6">
    <source>
        <dbReference type="EMBL" id="EKV32948.1"/>
    </source>
</evidence>
<name>K9HRM6_9PROT</name>
<dbReference type="InterPro" id="IPR052032">
    <property type="entry name" value="ATP-dep_AA_Ligase"/>
</dbReference>
<dbReference type="Gene3D" id="3.30.470.20">
    <property type="entry name" value="ATP-grasp fold, B domain"/>
    <property type="match status" value="1"/>
</dbReference>
<keyword evidence="1" id="KW-0436">Ligase</keyword>
<organism evidence="6 7">
    <name type="scientific">Caenispirillum salinarum AK4</name>
    <dbReference type="NCBI Taxonomy" id="1238182"/>
    <lineage>
        <taxon>Bacteria</taxon>
        <taxon>Pseudomonadati</taxon>
        <taxon>Pseudomonadota</taxon>
        <taxon>Alphaproteobacteria</taxon>
        <taxon>Rhodospirillales</taxon>
        <taxon>Novispirillaceae</taxon>
        <taxon>Caenispirillum</taxon>
    </lineage>
</organism>
<protein>
    <recommendedName>
        <fullName evidence="5">ATP-grasp domain-containing protein</fullName>
    </recommendedName>
</protein>
<dbReference type="PATRIC" id="fig|1238182.3.peg.31"/>
<keyword evidence="3 4" id="KW-0067">ATP-binding</keyword>
<reference evidence="6 7" key="1">
    <citation type="journal article" date="2013" name="Genome Announc.">
        <title>Draft Genome Sequence of an Alphaproteobacterium, Caenispirillum salinarum AK4(T), Isolated from a Solar Saltern.</title>
        <authorList>
            <person name="Khatri I."/>
            <person name="Singh A."/>
            <person name="Korpole S."/>
            <person name="Pinnaka A.K."/>
            <person name="Subramanian S."/>
        </authorList>
    </citation>
    <scope>NUCLEOTIDE SEQUENCE [LARGE SCALE GENOMIC DNA]</scope>
    <source>
        <strain evidence="6 7">AK4</strain>
    </source>
</reference>